<dbReference type="SUPFAM" id="SSF88946">
    <property type="entry name" value="Sigma2 domain of RNA polymerase sigma factors"/>
    <property type="match status" value="1"/>
</dbReference>
<gene>
    <name evidence="7" type="ORF">FN960_12260</name>
</gene>
<dbReference type="InterPro" id="IPR013249">
    <property type="entry name" value="RNA_pol_sigma70_r4_t2"/>
</dbReference>
<dbReference type="InterPro" id="IPR013324">
    <property type="entry name" value="RNA_pol_sigma_r3/r4-like"/>
</dbReference>
<comment type="similarity">
    <text evidence="1">Belongs to the sigma-70 factor family. ECF subfamily.</text>
</comment>
<evidence type="ECO:0000256" key="3">
    <source>
        <dbReference type="ARBA" id="ARBA00023082"/>
    </source>
</evidence>
<dbReference type="Gene3D" id="1.10.1740.10">
    <property type="match status" value="1"/>
</dbReference>
<dbReference type="EMBL" id="VLXZ01000007">
    <property type="protein sequence ID" value="TSB46132.1"/>
    <property type="molecule type" value="Genomic_DNA"/>
</dbReference>
<dbReference type="SUPFAM" id="SSF88659">
    <property type="entry name" value="Sigma3 and sigma4 domains of RNA polymerase sigma factors"/>
    <property type="match status" value="1"/>
</dbReference>
<dbReference type="PANTHER" id="PTHR43133">
    <property type="entry name" value="RNA POLYMERASE ECF-TYPE SIGMA FACTO"/>
    <property type="match status" value="1"/>
</dbReference>
<evidence type="ECO:0000256" key="2">
    <source>
        <dbReference type="ARBA" id="ARBA00023015"/>
    </source>
</evidence>
<name>A0A553ZXF4_9BACI</name>
<accession>A0A553ZXF4</accession>
<dbReference type="InterPro" id="IPR036388">
    <property type="entry name" value="WH-like_DNA-bd_sf"/>
</dbReference>
<evidence type="ECO:0000256" key="4">
    <source>
        <dbReference type="ARBA" id="ARBA00023163"/>
    </source>
</evidence>
<dbReference type="InterPro" id="IPR007627">
    <property type="entry name" value="RNA_pol_sigma70_r2"/>
</dbReference>
<dbReference type="InterPro" id="IPR013325">
    <property type="entry name" value="RNA_pol_sigma_r2"/>
</dbReference>
<keyword evidence="3" id="KW-0731">Sigma factor</keyword>
<protein>
    <submittedName>
        <fullName evidence="7">Sigma-70 family RNA polymerase sigma factor</fullName>
    </submittedName>
</protein>
<evidence type="ECO:0000259" key="6">
    <source>
        <dbReference type="Pfam" id="PF08281"/>
    </source>
</evidence>
<organism evidence="7 8">
    <name type="scientific">Alkalicoccobacillus porphyridii</name>
    <dbReference type="NCBI Taxonomy" id="2597270"/>
    <lineage>
        <taxon>Bacteria</taxon>
        <taxon>Bacillati</taxon>
        <taxon>Bacillota</taxon>
        <taxon>Bacilli</taxon>
        <taxon>Bacillales</taxon>
        <taxon>Bacillaceae</taxon>
        <taxon>Alkalicoccobacillus</taxon>
    </lineage>
</organism>
<dbReference type="AlphaFoldDB" id="A0A553ZXF4"/>
<dbReference type="GO" id="GO:0003677">
    <property type="term" value="F:DNA binding"/>
    <property type="evidence" value="ECO:0007669"/>
    <property type="project" value="InterPro"/>
</dbReference>
<keyword evidence="8" id="KW-1185">Reference proteome</keyword>
<dbReference type="GO" id="GO:0016987">
    <property type="term" value="F:sigma factor activity"/>
    <property type="evidence" value="ECO:0007669"/>
    <property type="project" value="UniProtKB-KW"/>
</dbReference>
<dbReference type="RefSeq" id="WP_143849026.1">
    <property type="nucleotide sequence ID" value="NZ_VLXZ01000007.1"/>
</dbReference>
<feature type="domain" description="RNA polymerase sigma factor 70 region 4 type 2" evidence="6">
    <location>
        <begin position="112"/>
        <end position="163"/>
    </location>
</feature>
<comment type="caution">
    <text evidence="7">The sequence shown here is derived from an EMBL/GenBank/DDBJ whole genome shotgun (WGS) entry which is preliminary data.</text>
</comment>
<dbReference type="CDD" id="cd06171">
    <property type="entry name" value="Sigma70_r4"/>
    <property type="match status" value="1"/>
</dbReference>
<reference evidence="7 8" key="1">
    <citation type="submission" date="2019-07" db="EMBL/GenBank/DDBJ databases">
        <authorList>
            <person name="Park Y.J."/>
            <person name="Jeong S.E."/>
            <person name="Jung H.S."/>
        </authorList>
    </citation>
    <scope>NUCLEOTIDE SEQUENCE [LARGE SCALE GENOMIC DNA]</scope>
    <source>
        <strain evidence="8">P16(2019)</strain>
    </source>
</reference>
<sequence>MEQHEIVRRALAGDREAFELLYELKAEQALRTAIAITRNREIAKDAVQETFIRVYQARDQYNQEHPFDPWFYRILINECNRVLKKENKIIERLKKIISLDTTEEMTQHDYSDLYESLQQLPEKNRIPLILKYLRGFTEIEIAEIMQVNQNTIKSRLYKGRQKLKEIIEKGDQN</sequence>
<dbReference type="OrthoDB" id="9785675at2"/>
<evidence type="ECO:0000313" key="7">
    <source>
        <dbReference type="EMBL" id="TSB46132.1"/>
    </source>
</evidence>
<dbReference type="PANTHER" id="PTHR43133:SF51">
    <property type="entry name" value="RNA POLYMERASE SIGMA FACTOR"/>
    <property type="match status" value="1"/>
</dbReference>
<proteinExistence type="inferred from homology"/>
<dbReference type="Proteomes" id="UP000318521">
    <property type="component" value="Unassembled WGS sequence"/>
</dbReference>
<evidence type="ECO:0000313" key="8">
    <source>
        <dbReference type="Proteomes" id="UP000318521"/>
    </source>
</evidence>
<keyword evidence="4" id="KW-0804">Transcription</keyword>
<feature type="domain" description="RNA polymerase sigma-70 region 2" evidence="5">
    <location>
        <begin position="26"/>
        <end position="87"/>
    </location>
</feature>
<evidence type="ECO:0000256" key="1">
    <source>
        <dbReference type="ARBA" id="ARBA00010641"/>
    </source>
</evidence>
<dbReference type="InterPro" id="IPR039425">
    <property type="entry name" value="RNA_pol_sigma-70-like"/>
</dbReference>
<dbReference type="GO" id="GO:0006352">
    <property type="term" value="P:DNA-templated transcription initiation"/>
    <property type="evidence" value="ECO:0007669"/>
    <property type="project" value="InterPro"/>
</dbReference>
<dbReference type="Gene3D" id="1.10.10.10">
    <property type="entry name" value="Winged helix-like DNA-binding domain superfamily/Winged helix DNA-binding domain"/>
    <property type="match status" value="1"/>
</dbReference>
<dbReference type="Pfam" id="PF08281">
    <property type="entry name" value="Sigma70_r4_2"/>
    <property type="match status" value="1"/>
</dbReference>
<keyword evidence="2" id="KW-0805">Transcription regulation</keyword>
<evidence type="ECO:0000259" key="5">
    <source>
        <dbReference type="Pfam" id="PF04542"/>
    </source>
</evidence>
<dbReference type="InterPro" id="IPR014284">
    <property type="entry name" value="RNA_pol_sigma-70_dom"/>
</dbReference>
<dbReference type="Pfam" id="PF04542">
    <property type="entry name" value="Sigma70_r2"/>
    <property type="match status" value="1"/>
</dbReference>
<dbReference type="NCBIfam" id="TIGR02937">
    <property type="entry name" value="sigma70-ECF"/>
    <property type="match status" value="1"/>
</dbReference>